<gene>
    <name evidence="1" type="ORF">H0I76_02725</name>
</gene>
<dbReference type="RefSeq" id="WP_200606698.1">
    <property type="nucleotide sequence ID" value="NZ_JAEHHL010000001.1"/>
</dbReference>
<name>A0A8J7M4C4_9RHOB</name>
<organism evidence="1 2">
    <name type="scientific">Thermohalobaculum xanthum</name>
    <dbReference type="NCBI Taxonomy" id="2753746"/>
    <lineage>
        <taxon>Bacteria</taxon>
        <taxon>Pseudomonadati</taxon>
        <taxon>Pseudomonadota</taxon>
        <taxon>Alphaproteobacteria</taxon>
        <taxon>Rhodobacterales</taxon>
        <taxon>Paracoccaceae</taxon>
        <taxon>Thermohalobaculum</taxon>
    </lineage>
</organism>
<dbReference type="PANTHER" id="PTHR46401:SF9">
    <property type="entry name" value="MANNOSYLTRANSFERASE A"/>
    <property type="match status" value="1"/>
</dbReference>
<dbReference type="EMBL" id="JAEHHL010000001">
    <property type="protein sequence ID" value="MBK0398091.1"/>
    <property type="molecule type" value="Genomic_DNA"/>
</dbReference>
<dbReference type="Gene3D" id="3.40.50.2000">
    <property type="entry name" value="Glycogen Phosphorylase B"/>
    <property type="match status" value="1"/>
</dbReference>
<accession>A0A8J7M4C4</accession>
<keyword evidence="2" id="KW-1185">Reference proteome</keyword>
<sequence length="411" mass="43479">MTSAPFALDVTRLVQRLRHATPSGIDRVERAYLDHALARGGAVICRVGWRSHLIAPGNVAAVAEILDGAAVAPDLRARVQPWRVARVRAAEAGLRRLAAGSTGRKRLGAFLRAQLAPGAAVLNVGHDNLSVEGMAAMRAAGLRPVAMLHDTIPLDWPEFARANSVPRFRERLAAMAGAAQLIFTTRAAEAAARARAAAEGIVLPAGTVIPLGVSPARTEVDAEVAAGDGTAAPGFVCVGTIEGRKNHLLLLNIWRRLWETQPPEATPQLHVIGRRGWEAGQAIAMLDRAPMIGRTVFEHADLPDAEVARLTAGARALLFPSFAEGYGLPLVEALAAGVPVIASGLAVLREVGGEVPEWIDPLDGPGWLAAIMDYAAEPSPRRAAQIGRLEGWRAPTWESHFAALDEVLAGV</sequence>
<protein>
    <submittedName>
        <fullName evidence="1">Glycosyltransferase</fullName>
    </submittedName>
</protein>
<proteinExistence type="predicted"/>
<dbReference type="AlphaFoldDB" id="A0A8J7M4C4"/>
<evidence type="ECO:0000313" key="2">
    <source>
        <dbReference type="Proteomes" id="UP000655420"/>
    </source>
</evidence>
<dbReference type="Pfam" id="PF13692">
    <property type="entry name" value="Glyco_trans_1_4"/>
    <property type="match status" value="1"/>
</dbReference>
<dbReference type="GO" id="GO:0016757">
    <property type="term" value="F:glycosyltransferase activity"/>
    <property type="evidence" value="ECO:0007669"/>
    <property type="project" value="TreeGrafter"/>
</dbReference>
<dbReference type="Proteomes" id="UP000655420">
    <property type="component" value="Unassembled WGS sequence"/>
</dbReference>
<reference evidence="1" key="1">
    <citation type="submission" date="2020-12" db="EMBL/GenBank/DDBJ databases">
        <title>Bacterial taxonomy.</title>
        <authorList>
            <person name="Pan X."/>
        </authorList>
    </citation>
    <scope>NUCLEOTIDE SEQUENCE</scope>
    <source>
        <strain evidence="1">M0105</strain>
    </source>
</reference>
<dbReference type="SUPFAM" id="SSF53756">
    <property type="entry name" value="UDP-Glycosyltransferase/glycogen phosphorylase"/>
    <property type="match status" value="1"/>
</dbReference>
<comment type="caution">
    <text evidence="1">The sequence shown here is derived from an EMBL/GenBank/DDBJ whole genome shotgun (WGS) entry which is preliminary data.</text>
</comment>
<dbReference type="PANTHER" id="PTHR46401">
    <property type="entry name" value="GLYCOSYLTRANSFERASE WBBK-RELATED"/>
    <property type="match status" value="1"/>
</dbReference>
<evidence type="ECO:0000313" key="1">
    <source>
        <dbReference type="EMBL" id="MBK0398091.1"/>
    </source>
</evidence>